<dbReference type="EMBL" id="SZVO01000001">
    <property type="protein sequence ID" value="TKT93650.1"/>
    <property type="molecule type" value="Genomic_DNA"/>
</dbReference>
<feature type="transmembrane region" description="Helical" evidence="1">
    <location>
        <begin position="80"/>
        <end position="102"/>
    </location>
</feature>
<dbReference type="RefSeq" id="WP_137337944.1">
    <property type="nucleotide sequence ID" value="NZ_BSQH01000001.1"/>
</dbReference>
<reference evidence="2 3" key="1">
    <citation type="submission" date="2019-05" db="EMBL/GenBank/DDBJ databases">
        <title>Dyadobacter AR-3-8 sp. nov., isolated from arctic soil.</title>
        <authorList>
            <person name="Chaudhary D.K."/>
        </authorList>
    </citation>
    <scope>NUCLEOTIDE SEQUENCE [LARGE SCALE GENOMIC DNA]</scope>
    <source>
        <strain evidence="2 3">AR-3-8</strain>
    </source>
</reference>
<keyword evidence="1" id="KW-0812">Transmembrane</keyword>
<dbReference type="Proteomes" id="UP000304900">
    <property type="component" value="Unassembled WGS sequence"/>
</dbReference>
<dbReference type="AlphaFoldDB" id="A0A4U6D839"/>
<keyword evidence="3" id="KW-1185">Reference proteome</keyword>
<comment type="caution">
    <text evidence="2">The sequence shown here is derived from an EMBL/GenBank/DDBJ whole genome shotgun (WGS) entry which is preliminary data.</text>
</comment>
<name>A0A4U6D839_9BACT</name>
<protein>
    <submittedName>
        <fullName evidence="2">Uncharacterized protein</fullName>
    </submittedName>
</protein>
<feature type="transmembrane region" description="Helical" evidence="1">
    <location>
        <begin position="41"/>
        <end position="59"/>
    </location>
</feature>
<evidence type="ECO:0000313" key="3">
    <source>
        <dbReference type="Proteomes" id="UP000304900"/>
    </source>
</evidence>
<keyword evidence="1" id="KW-1133">Transmembrane helix</keyword>
<organism evidence="2 3">
    <name type="scientific">Dyadobacter frigoris</name>
    <dbReference type="NCBI Taxonomy" id="2576211"/>
    <lineage>
        <taxon>Bacteria</taxon>
        <taxon>Pseudomonadati</taxon>
        <taxon>Bacteroidota</taxon>
        <taxon>Cytophagia</taxon>
        <taxon>Cytophagales</taxon>
        <taxon>Spirosomataceae</taxon>
        <taxon>Dyadobacter</taxon>
    </lineage>
</organism>
<evidence type="ECO:0000256" key="1">
    <source>
        <dbReference type="SAM" id="Phobius"/>
    </source>
</evidence>
<evidence type="ECO:0000313" key="2">
    <source>
        <dbReference type="EMBL" id="TKT93650.1"/>
    </source>
</evidence>
<gene>
    <name evidence="2" type="ORF">FDK13_00080</name>
</gene>
<dbReference type="OrthoDB" id="1446424at2"/>
<sequence length="106" mass="12819">MKRLGLIFSFYFSFSVYTGLISILSWIVVDAPLFAEFWRFLQLYFLMKIASDLVIWYYLRSNNPTRLIFYFNLSISELRLFITAFAMDILAFFVFMFFIHLINFLK</sequence>
<feature type="transmembrane region" description="Helical" evidence="1">
    <location>
        <begin position="7"/>
        <end position="29"/>
    </location>
</feature>
<accession>A0A4U6D839</accession>
<proteinExistence type="predicted"/>
<keyword evidence="1" id="KW-0472">Membrane</keyword>